<dbReference type="Pfam" id="PF00583">
    <property type="entry name" value="Acetyltransf_1"/>
    <property type="match status" value="1"/>
</dbReference>
<dbReference type="RefSeq" id="WP_217964635.1">
    <property type="nucleotide sequence ID" value="NZ_JAHTBN010000004.1"/>
</dbReference>
<organism evidence="5 6">
    <name type="scientific">Candidimonas humi</name>
    <dbReference type="NCBI Taxonomy" id="683355"/>
    <lineage>
        <taxon>Bacteria</taxon>
        <taxon>Pseudomonadati</taxon>
        <taxon>Pseudomonadota</taxon>
        <taxon>Betaproteobacteria</taxon>
        <taxon>Burkholderiales</taxon>
        <taxon>Alcaligenaceae</taxon>
        <taxon>Candidimonas</taxon>
    </lineage>
</organism>
<dbReference type="Pfam" id="PF13549">
    <property type="entry name" value="ATP-grasp_5"/>
    <property type="match status" value="1"/>
</dbReference>
<name>A0ABV8P0A3_9BURK</name>
<proteinExistence type="predicted"/>
<keyword evidence="1" id="KW-0436">Ligase</keyword>
<keyword evidence="2" id="KW-0547">Nucleotide-binding</keyword>
<dbReference type="Proteomes" id="UP001595848">
    <property type="component" value="Unassembled WGS sequence"/>
</dbReference>
<keyword evidence="3" id="KW-0067">ATP-binding</keyword>
<keyword evidence="6" id="KW-1185">Reference proteome</keyword>
<comment type="caution">
    <text evidence="5">The sequence shown here is derived from an EMBL/GenBank/DDBJ whole genome shotgun (WGS) entry which is preliminary data.</text>
</comment>
<dbReference type="PANTHER" id="PTHR43334">
    <property type="entry name" value="ACETATE--COA LIGASE [ADP-FORMING]"/>
    <property type="match status" value="1"/>
</dbReference>
<dbReference type="EC" id="2.3.1.-" evidence="5"/>
<evidence type="ECO:0000313" key="5">
    <source>
        <dbReference type="EMBL" id="MFC4202595.1"/>
    </source>
</evidence>
<dbReference type="EMBL" id="JBHSBV010000006">
    <property type="protein sequence ID" value="MFC4202595.1"/>
    <property type="molecule type" value="Genomic_DNA"/>
</dbReference>
<evidence type="ECO:0000256" key="1">
    <source>
        <dbReference type="ARBA" id="ARBA00022598"/>
    </source>
</evidence>
<dbReference type="InterPro" id="IPR000182">
    <property type="entry name" value="GNAT_dom"/>
</dbReference>
<evidence type="ECO:0000256" key="2">
    <source>
        <dbReference type="ARBA" id="ARBA00022741"/>
    </source>
</evidence>
<dbReference type="CDD" id="cd04301">
    <property type="entry name" value="NAT_SF"/>
    <property type="match status" value="1"/>
</dbReference>
<reference evidence="6" key="1">
    <citation type="journal article" date="2019" name="Int. J. Syst. Evol. Microbiol.">
        <title>The Global Catalogue of Microorganisms (GCM) 10K type strain sequencing project: providing services to taxonomists for standard genome sequencing and annotation.</title>
        <authorList>
            <consortium name="The Broad Institute Genomics Platform"/>
            <consortium name="The Broad Institute Genome Sequencing Center for Infectious Disease"/>
            <person name="Wu L."/>
            <person name="Ma J."/>
        </authorList>
    </citation>
    <scope>NUCLEOTIDE SEQUENCE [LARGE SCALE GENOMIC DNA]</scope>
    <source>
        <strain evidence="6">LMG 24813</strain>
    </source>
</reference>
<keyword evidence="5" id="KW-0012">Acyltransferase</keyword>
<feature type="domain" description="N-acetyltransferase" evidence="4">
    <location>
        <begin position="666"/>
        <end position="829"/>
    </location>
</feature>
<sequence length="834" mass="90805">MLRHRLAALFEPQSLLVLSDRRLPMEDAESSAPAAAGAQGSPTHVRLWAGRSSFVRAPADGPIELSEADMAFAWGGRADLALVCVAPARLPEALQAVRAVRPHCLILLPQGQPSADRLQDMAYCRAWGRLNDCLVLGPNSFGVQRPHLGLNLTHQPVPALAGRVALVAQSRSITAAVLDWAEDVNLGFSAVVSVGDEAIIDVSQVLEYLSMDAHTDSIALYVEDVDSVRAFASALRAAASVKPVVVLRTGRAADPQHDAVFNALLRRVGAVRVSYFVQLFSALKVLGYARRPRGRRIALLANGNGATHLALDIMGPAAAVLRAEFSAPTLKTLRELLEPGAETHNPVVTHAALDPARVAQILGALVEDSGVDGVLVLLAPDPLSDMSAVARQLATLAPQARKPIITCFMGDASMRGLRHLLDDVGTPAFRTPETAAHAFGILAAYHYNQVLAQQTLPPEPLDRPPRVDEARAVLRAARAAGRTRLGAAECQQVLDCFAIPVRCDAPARDPALAAEIATPMAIRVKRDARLGPYVQFGTGDGSLDQVHDRAIDLPPFNSFLARQLVERSALWRRVLSRQMSPAAFELLREALEHISNLVTLLDDVESLSIEPLYAGSTHLQAGAIDLKLTARAAEQLPEQSGYRHMAIHPYPARLVQYRHFADGQPWTLRPIRPEDAEPLQNFVRGLSDESRYMRFVSMLRELTPRMLERYTRIDYDKELALVATMQVPNPEHRGHPREEIIGFAHYLRNADGRGAEYALVIADAWQRRGLGMSLMQALIEAARSQGLTYIDGLVLASNHAMLSLMTRLGLRNDGDPEDPTMRRVWLDLGEGSGG</sequence>
<dbReference type="PANTHER" id="PTHR43334:SF1">
    <property type="entry name" value="3-HYDROXYPROPIONATE--COA LIGASE [ADP-FORMING]"/>
    <property type="match status" value="1"/>
</dbReference>
<evidence type="ECO:0000259" key="4">
    <source>
        <dbReference type="PROSITE" id="PS51186"/>
    </source>
</evidence>
<dbReference type="InterPro" id="IPR051538">
    <property type="entry name" value="Acyl-CoA_Synth/Transferase"/>
</dbReference>
<dbReference type="GO" id="GO:0016746">
    <property type="term" value="F:acyltransferase activity"/>
    <property type="evidence" value="ECO:0007669"/>
    <property type="project" value="UniProtKB-KW"/>
</dbReference>
<gene>
    <name evidence="5" type="ORF">ACFOY1_16710</name>
</gene>
<evidence type="ECO:0000256" key="3">
    <source>
        <dbReference type="ARBA" id="ARBA00022840"/>
    </source>
</evidence>
<dbReference type="PROSITE" id="PS51186">
    <property type="entry name" value="GNAT"/>
    <property type="match status" value="1"/>
</dbReference>
<accession>A0ABV8P0A3</accession>
<dbReference type="Pfam" id="PF13607">
    <property type="entry name" value="Succ_CoA_lig"/>
    <property type="match status" value="1"/>
</dbReference>
<protein>
    <submittedName>
        <fullName evidence="5">GNAT family N-acetyltransferase</fullName>
        <ecNumber evidence="5">2.3.1.-</ecNumber>
    </submittedName>
</protein>
<keyword evidence="5" id="KW-0808">Transferase</keyword>
<dbReference type="InterPro" id="IPR032875">
    <property type="entry name" value="Succ_CoA_lig_flav_dom"/>
</dbReference>
<evidence type="ECO:0000313" key="6">
    <source>
        <dbReference type="Proteomes" id="UP001595848"/>
    </source>
</evidence>